<feature type="transmembrane region" description="Helical" evidence="10">
    <location>
        <begin position="45"/>
        <end position="66"/>
    </location>
</feature>
<dbReference type="PROSITE" id="PS00237">
    <property type="entry name" value="G_PROTEIN_RECEP_F1_1"/>
    <property type="match status" value="1"/>
</dbReference>
<feature type="transmembrane region" description="Helical" evidence="10">
    <location>
        <begin position="270"/>
        <end position="293"/>
    </location>
</feature>
<dbReference type="Ensembl" id="ENSNVIT00000007308.1">
    <property type="protein sequence ID" value="ENSNVIP00000006218.1"/>
    <property type="gene ID" value="ENSNVIG00000004926.1"/>
</dbReference>
<comment type="subcellular location">
    <subcellularLocation>
        <location evidence="1">Cell membrane</location>
        <topology evidence="1">Multi-pass membrane protein</topology>
    </subcellularLocation>
</comment>
<dbReference type="GO" id="GO:0008502">
    <property type="term" value="F:melatonin receptor activity"/>
    <property type="evidence" value="ECO:0007669"/>
    <property type="project" value="InterPro"/>
</dbReference>
<evidence type="ECO:0000256" key="9">
    <source>
        <dbReference type="RuleBase" id="RU000688"/>
    </source>
</evidence>
<dbReference type="InterPro" id="IPR000025">
    <property type="entry name" value="Melatonin_rcpt"/>
</dbReference>
<dbReference type="GO" id="GO:0050796">
    <property type="term" value="P:regulation of insulin secretion"/>
    <property type="evidence" value="ECO:0007669"/>
    <property type="project" value="Ensembl"/>
</dbReference>
<dbReference type="InterPro" id="IPR000276">
    <property type="entry name" value="GPCR_Rhodpsn"/>
</dbReference>
<feature type="transmembrane region" description="Helical" evidence="10">
    <location>
        <begin position="78"/>
        <end position="103"/>
    </location>
</feature>
<dbReference type="Proteomes" id="UP000694425">
    <property type="component" value="Unplaced"/>
</dbReference>
<evidence type="ECO:0000313" key="13">
    <source>
        <dbReference type="Proteomes" id="UP000694425"/>
    </source>
</evidence>
<keyword evidence="8 9" id="KW-0807">Transducer</keyword>
<dbReference type="AlphaFoldDB" id="A0A8C7AH26"/>
<dbReference type="PRINTS" id="PR01149">
    <property type="entry name" value="MELATONIN1AR"/>
</dbReference>
<keyword evidence="6 10" id="KW-0472">Membrane</keyword>
<evidence type="ECO:0000313" key="12">
    <source>
        <dbReference type="Ensembl" id="ENSNVIP00000006218.1"/>
    </source>
</evidence>
<dbReference type="GO" id="GO:0042593">
    <property type="term" value="P:glucose homeostasis"/>
    <property type="evidence" value="ECO:0007669"/>
    <property type="project" value="Ensembl"/>
</dbReference>
<dbReference type="PROSITE" id="PS50262">
    <property type="entry name" value="G_PROTEIN_RECEP_F1_2"/>
    <property type="match status" value="1"/>
</dbReference>
<proteinExistence type="inferred from homology"/>
<evidence type="ECO:0000256" key="8">
    <source>
        <dbReference type="ARBA" id="ARBA00023224"/>
    </source>
</evidence>
<keyword evidence="4 10" id="KW-1133">Transmembrane helix</keyword>
<evidence type="ECO:0000259" key="11">
    <source>
        <dbReference type="PROSITE" id="PS50262"/>
    </source>
</evidence>
<organism evidence="12 13">
    <name type="scientific">Neovison vison</name>
    <name type="common">American mink</name>
    <name type="synonym">Mustela vison</name>
    <dbReference type="NCBI Taxonomy" id="452646"/>
    <lineage>
        <taxon>Eukaryota</taxon>
        <taxon>Metazoa</taxon>
        <taxon>Chordata</taxon>
        <taxon>Craniata</taxon>
        <taxon>Vertebrata</taxon>
        <taxon>Euteleostomi</taxon>
        <taxon>Mammalia</taxon>
        <taxon>Eutheria</taxon>
        <taxon>Laurasiatheria</taxon>
        <taxon>Carnivora</taxon>
        <taxon>Caniformia</taxon>
        <taxon>Musteloidea</taxon>
        <taxon>Mustelidae</taxon>
        <taxon>Mustelinae</taxon>
        <taxon>Neogale</taxon>
    </lineage>
</organism>
<dbReference type="PANTHER" id="PTHR24228">
    <property type="entry name" value="B2 BRADYKININ RECEPTOR/ANGIOTENSIN II RECEPTOR"/>
    <property type="match status" value="1"/>
</dbReference>
<dbReference type="PRINTS" id="PR00857">
    <property type="entry name" value="MELATONINR"/>
</dbReference>
<evidence type="ECO:0000256" key="4">
    <source>
        <dbReference type="ARBA" id="ARBA00022989"/>
    </source>
</evidence>
<reference evidence="12" key="2">
    <citation type="submission" date="2025-09" db="UniProtKB">
        <authorList>
            <consortium name="Ensembl"/>
        </authorList>
    </citation>
    <scope>IDENTIFICATION</scope>
</reference>
<keyword evidence="13" id="KW-1185">Reference proteome</keyword>
<dbReference type="PANTHER" id="PTHR24228:SF54">
    <property type="entry name" value="MELATONIN RECEPTOR TYPE 1B"/>
    <property type="match status" value="1"/>
</dbReference>
<evidence type="ECO:0000256" key="3">
    <source>
        <dbReference type="ARBA" id="ARBA00022692"/>
    </source>
</evidence>
<keyword evidence="2" id="KW-1003">Cell membrane</keyword>
<protein>
    <submittedName>
        <fullName evidence="12">Melatonin receptor 1B</fullName>
    </submittedName>
</protein>
<sequence>MLENGSFSNCCEAGELARRPGWPGEGSARPSGTARPPWVAPTLSAVLIITTAGDVVGNLLVILSVLRNRKLRNAGNSFLVSLASADLAAALYPYPLILAAIFQDGWALGEAHCKASAFVMGLSAIGSIFSITAIALNRYCHICHSVVYHQICRSWHTFFAGSLAYDLRIHCCPFIQTASARYTMAVVVVHFLLPVAVMSFCYLRIWVLVLQARRRAKPETKPRLKPGDVQSFLTMFVVFVVFAICWAPLNGIGLAVAIKPEAIAPRVPEGLFVASYFLAYFNSCLNAVVYGLLNQNFRREYRRIVSALWNPWRCIQDASKGSQALPLGKAQHPVRLDTL</sequence>
<keyword evidence="5 9" id="KW-0297">G-protein coupled receptor</keyword>
<feature type="transmembrane region" description="Helical" evidence="10">
    <location>
        <begin position="231"/>
        <end position="258"/>
    </location>
</feature>
<evidence type="ECO:0000256" key="1">
    <source>
        <dbReference type="ARBA" id="ARBA00004651"/>
    </source>
</evidence>
<feature type="domain" description="G-protein coupled receptors family 1 profile" evidence="11">
    <location>
        <begin position="57"/>
        <end position="290"/>
    </location>
</feature>
<dbReference type="SUPFAM" id="SSF81321">
    <property type="entry name" value="Family A G protein-coupled receptor-like"/>
    <property type="match status" value="1"/>
</dbReference>
<keyword evidence="7 9" id="KW-0675">Receptor</keyword>
<name>A0A8C7AH26_NEOVI</name>
<reference evidence="12" key="1">
    <citation type="submission" date="2025-08" db="UniProtKB">
        <authorList>
            <consortium name="Ensembl"/>
        </authorList>
    </citation>
    <scope>IDENTIFICATION</scope>
</reference>
<dbReference type="Gene3D" id="1.20.1070.10">
    <property type="entry name" value="Rhodopsin 7-helix transmembrane proteins"/>
    <property type="match status" value="1"/>
</dbReference>
<comment type="similarity">
    <text evidence="9">Belongs to the G-protein coupled receptor 1 family.</text>
</comment>
<dbReference type="InterPro" id="IPR017452">
    <property type="entry name" value="GPCR_Rhodpsn_7TM"/>
</dbReference>
<dbReference type="Pfam" id="PF00001">
    <property type="entry name" value="7tm_1"/>
    <property type="match status" value="2"/>
</dbReference>
<evidence type="ECO:0000256" key="2">
    <source>
        <dbReference type="ARBA" id="ARBA00022475"/>
    </source>
</evidence>
<dbReference type="GO" id="GO:0005886">
    <property type="term" value="C:plasma membrane"/>
    <property type="evidence" value="ECO:0007669"/>
    <property type="project" value="UniProtKB-SubCell"/>
</dbReference>
<evidence type="ECO:0000256" key="6">
    <source>
        <dbReference type="ARBA" id="ARBA00023136"/>
    </source>
</evidence>
<feature type="transmembrane region" description="Helical" evidence="10">
    <location>
        <begin position="182"/>
        <end position="210"/>
    </location>
</feature>
<keyword evidence="3 9" id="KW-0812">Transmembrane</keyword>
<evidence type="ECO:0000256" key="10">
    <source>
        <dbReference type="SAM" id="Phobius"/>
    </source>
</evidence>
<dbReference type="GeneTree" id="ENSGT00940000162341"/>
<evidence type="ECO:0000256" key="7">
    <source>
        <dbReference type="ARBA" id="ARBA00023170"/>
    </source>
</evidence>
<feature type="transmembrane region" description="Helical" evidence="10">
    <location>
        <begin position="115"/>
        <end position="136"/>
    </location>
</feature>
<accession>A0A8C7AH26</accession>
<dbReference type="PRINTS" id="PR00237">
    <property type="entry name" value="GPCRRHODOPSN"/>
</dbReference>
<dbReference type="InterPro" id="IPR002278">
    <property type="entry name" value="Mel_1A/1B_rcpt"/>
</dbReference>
<evidence type="ECO:0000256" key="5">
    <source>
        <dbReference type="ARBA" id="ARBA00023040"/>
    </source>
</evidence>